<dbReference type="OrthoDB" id="7060647at2"/>
<dbReference type="Proteomes" id="UP000185924">
    <property type="component" value="Unassembled WGS sequence"/>
</dbReference>
<reference evidence="2" key="1">
    <citation type="submission" date="2017-01" db="EMBL/GenBank/DDBJ databases">
        <authorList>
            <person name="Varghese N."/>
            <person name="Submissions S."/>
        </authorList>
    </citation>
    <scope>NUCLEOTIDE SEQUENCE [LARGE SCALE GENOMIC DNA]</scope>
    <source>
        <strain evidence="2">DM9</strain>
    </source>
</reference>
<evidence type="ECO:0000313" key="2">
    <source>
        <dbReference type="Proteomes" id="UP000185924"/>
    </source>
</evidence>
<dbReference type="STRING" id="1077936.SAMN05421545_0372"/>
<dbReference type="EMBL" id="FTNM01000001">
    <property type="protein sequence ID" value="SIQ53646.1"/>
    <property type="molecule type" value="Genomic_DNA"/>
</dbReference>
<dbReference type="InterPro" id="IPR004027">
    <property type="entry name" value="SEC_C_motif"/>
</dbReference>
<dbReference type="Gene3D" id="3.10.450.50">
    <property type="match status" value="1"/>
</dbReference>
<dbReference type="AlphaFoldDB" id="A0A1N6TKM3"/>
<evidence type="ECO:0000313" key="1">
    <source>
        <dbReference type="EMBL" id="SIQ53646.1"/>
    </source>
</evidence>
<keyword evidence="2" id="KW-1185">Reference proteome</keyword>
<dbReference type="RefSeq" id="WP_076420706.1">
    <property type="nucleotide sequence ID" value="NZ_FTNM01000001.1"/>
</dbReference>
<name>A0A1N6TKM3_9BACT</name>
<organism evidence="1 2">
    <name type="scientific">Pontibacter lucknowensis</name>
    <dbReference type="NCBI Taxonomy" id="1077936"/>
    <lineage>
        <taxon>Bacteria</taxon>
        <taxon>Pseudomonadati</taxon>
        <taxon>Bacteroidota</taxon>
        <taxon>Cytophagia</taxon>
        <taxon>Cytophagales</taxon>
        <taxon>Hymenobacteraceae</taxon>
        <taxon>Pontibacter</taxon>
    </lineage>
</organism>
<dbReference type="SUPFAM" id="SSF103642">
    <property type="entry name" value="Sec-C motif"/>
    <property type="match status" value="1"/>
</dbReference>
<sequence>MSNFIEQLNADVEELRALLAQCSTETVAGSVGSQLMRDINESDKDKEGEKLLSAAKQYSFLLSLLLSTPEKTDGKEFGKDEWLKSNALLNRIFSCYANLFWPSNEGIEQVDEEWLRVRSVAMPTFLHYFNTALLASIEQISDRIEKYCTAFDEELEKELGISATRALEISRYIQSHLQQHINTSSTLAIQEQKERFKILEEARKESKGASNFEEILQNKIKSPSYFEKWFAYFEAIKKIGLVEYATIKEKFPNDADAYWNIFTIKRGDAPLLKYPTENFIFESKPLILIKPEVAFCAYPNKLFEAILINCENTLKAEQYKSAFLLHRDKTLENEALLLFRKILGEDTQIYTSAFETANSHYEHDIVIVYNDKLLIVEVKASPPVEPFRDPDKAFTRIKRAFKSDSGIQSAFDQGVKIIRRLENGETVQLYDRKGNLLTTLEPNKLTTRHCACVTRDDFGYLATNLSLLLEKKESDSYPWVVSILELGFIVDAWQYCNLNANDFFAYLSERVRCHGKVYGSDELEFLGARLHHGSLNEFLISAQDVVFLDPSYSKFFDDLYYHLHHKASAPKINIVKPVMMDLRKSLENNDPTFVQRNEAGKPVGDKAKTGRNAPCFCGSGRKFKKCHGF</sequence>
<accession>A0A1N6TKM3</accession>
<protein>
    <submittedName>
        <fullName evidence="1">SEC-C motif-containing protein</fullName>
    </submittedName>
</protein>
<dbReference type="Pfam" id="PF02810">
    <property type="entry name" value="SEC-C"/>
    <property type="match status" value="1"/>
</dbReference>
<proteinExistence type="predicted"/>
<gene>
    <name evidence="1" type="ORF">SAMN05421545_0372</name>
</gene>